<reference evidence="5 6" key="2">
    <citation type="journal article" date="2012" name="Stand. Genomic Sci.">
        <title>Complete genome sequence of the aquatic bacterium Runella slithyformis type strain (LSU 4(T)).</title>
        <authorList>
            <person name="Copeland A."/>
            <person name="Zhang X."/>
            <person name="Misra M."/>
            <person name="Lapidus A."/>
            <person name="Nolan M."/>
            <person name="Lucas S."/>
            <person name="Deshpande S."/>
            <person name="Cheng J.F."/>
            <person name="Tapia R."/>
            <person name="Goodwin L.A."/>
            <person name="Pitluck S."/>
            <person name="Liolios K."/>
            <person name="Pagani I."/>
            <person name="Ivanova N."/>
            <person name="Mikhailova N."/>
            <person name="Pati A."/>
            <person name="Chen A."/>
            <person name="Palaniappan K."/>
            <person name="Land M."/>
            <person name="Hauser L."/>
            <person name="Pan C."/>
            <person name="Jeffries C.D."/>
            <person name="Detter J.C."/>
            <person name="Brambilla E.M."/>
            <person name="Rohde M."/>
            <person name="Djao O.D."/>
            <person name="Goker M."/>
            <person name="Sikorski J."/>
            <person name="Tindall B.J."/>
            <person name="Woyke T."/>
            <person name="Bristow J."/>
            <person name="Eisen J.A."/>
            <person name="Markowitz V."/>
            <person name="Hugenholtz P."/>
            <person name="Kyrpides N.C."/>
            <person name="Klenk H.P."/>
            <person name="Mavromatis K."/>
        </authorList>
    </citation>
    <scope>NUCLEOTIDE SEQUENCE [LARGE SCALE GENOMIC DNA]</scope>
    <source>
        <strain evidence="6">ATCC 29530 / DSM 19594 / LMG 11500 / NCIMB 11436 / LSU 4</strain>
    </source>
</reference>
<dbReference type="InterPro" id="IPR018062">
    <property type="entry name" value="HTH_AraC-typ_CS"/>
</dbReference>
<dbReference type="AlphaFoldDB" id="A0A7U3ZPN7"/>
<dbReference type="Proteomes" id="UP000000493">
    <property type="component" value="Chromosome"/>
</dbReference>
<dbReference type="InterPro" id="IPR003313">
    <property type="entry name" value="AraC-bd"/>
</dbReference>
<accession>A0A7U3ZPN7</accession>
<proteinExistence type="predicted"/>
<name>A0A7U3ZPN7_RUNSL</name>
<evidence type="ECO:0000259" key="4">
    <source>
        <dbReference type="PROSITE" id="PS01124"/>
    </source>
</evidence>
<keyword evidence="6" id="KW-1185">Reference proteome</keyword>
<feature type="domain" description="HTH araC/xylS-type" evidence="4">
    <location>
        <begin position="207"/>
        <end position="305"/>
    </location>
</feature>
<dbReference type="EMBL" id="CP002859">
    <property type="protein sequence ID" value="AEI51061.1"/>
    <property type="molecule type" value="Genomic_DNA"/>
</dbReference>
<dbReference type="KEGG" id="rsi:Runsl_4743"/>
<keyword evidence="3" id="KW-0804">Transcription</keyword>
<dbReference type="InterPro" id="IPR018060">
    <property type="entry name" value="HTH_AraC"/>
</dbReference>
<dbReference type="PANTHER" id="PTHR43280:SF2">
    <property type="entry name" value="HTH-TYPE TRANSCRIPTIONAL REGULATOR EXSA"/>
    <property type="match status" value="1"/>
</dbReference>
<dbReference type="SUPFAM" id="SSF51182">
    <property type="entry name" value="RmlC-like cupins"/>
    <property type="match status" value="1"/>
</dbReference>
<dbReference type="Pfam" id="PF02311">
    <property type="entry name" value="AraC_binding"/>
    <property type="match status" value="1"/>
</dbReference>
<reference evidence="6" key="1">
    <citation type="submission" date="2011-06" db="EMBL/GenBank/DDBJ databases">
        <title>The complete genome of chromosome of Runella slithyformis DSM 19594.</title>
        <authorList>
            <consortium name="US DOE Joint Genome Institute (JGI-PGF)"/>
            <person name="Lucas S."/>
            <person name="Han J."/>
            <person name="Lapidus A."/>
            <person name="Bruce D."/>
            <person name="Goodwin L."/>
            <person name="Pitluck S."/>
            <person name="Peters L."/>
            <person name="Kyrpides N."/>
            <person name="Mavromatis K."/>
            <person name="Ivanova N."/>
            <person name="Ovchinnikova G."/>
            <person name="Zhang X."/>
            <person name="Misra M."/>
            <person name="Detter J.C."/>
            <person name="Tapia R."/>
            <person name="Han C."/>
            <person name="Land M."/>
            <person name="Hauser L."/>
            <person name="Markowitz V."/>
            <person name="Cheng J.-F."/>
            <person name="Hugenholtz P."/>
            <person name="Woyke T."/>
            <person name="Wu D."/>
            <person name="Tindall B."/>
            <person name="Faehrich R."/>
            <person name="Brambilla E."/>
            <person name="Klenk H.-P."/>
            <person name="Eisen J.A."/>
        </authorList>
    </citation>
    <scope>NUCLEOTIDE SEQUENCE [LARGE SCALE GENOMIC DNA]</scope>
    <source>
        <strain evidence="6">ATCC 29530 / DSM 19594 / LMG 11500 / NCIMB 11436 / LSU 4</strain>
    </source>
</reference>
<dbReference type="SUPFAM" id="SSF46689">
    <property type="entry name" value="Homeodomain-like"/>
    <property type="match status" value="2"/>
</dbReference>
<keyword evidence="1" id="KW-0805">Transcription regulation</keyword>
<evidence type="ECO:0000313" key="5">
    <source>
        <dbReference type="EMBL" id="AEI51061.1"/>
    </source>
</evidence>
<protein>
    <submittedName>
        <fullName evidence="5">Transcriptional regulator, AraC family</fullName>
    </submittedName>
</protein>
<dbReference type="PROSITE" id="PS01124">
    <property type="entry name" value="HTH_ARAC_FAMILY_2"/>
    <property type="match status" value="1"/>
</dbReference>
<dbReference type="GO" id="GO:0043565">
    <property type="term" value="F:sequence-specific DNA binding"/>
    <property type="evidence" value="ECO:0007669"/>
    <property type="project" value="InterPro"/>
</dbReference>
<dbReference type="InterPro" id="IPR011051">
    <property type="entry name" value="RmlC_Cupin_sf"/>
</dbReference>
<dbReference type="SMART" id="SM00342">
    <property type="entry name" value="HTH_ARAC"/>
    <property type="match status" value="1"/>
</dbReference>
<sequence length="308" mass="35735">MLYCHHKTTYTDTILTNMKKSGNALFQKLPLTAGNSFIIHRYESPYFETPWHFHEEYELVYCEKGFGNKFIGNSFSAYQEGEIAFIGRNVPHLFKADDSFYQPESTIKPSSIVVQFVEGFLGNNFFNSPEMTEMKQVLSLSQNGLMVLGETRQRIKPILFEMLESDKIGRLKGLIDIFGRLSVSKDLYPLSVNQISGINVNDSLKMNKVLEYALLHYKEDISIRAAADLTNLSESAFCRYFKSRTQKSFMGFIIEMRLNESRRLLNKTDLSILEICYESGFNNLSNFNRLFRKQFQESPVEFRKRLLI</sequence>
<evidence type="ECO:0000256" key="2">
    <source>
        <dbReference type="ARBA" id="ARBA00023125"/>
    </source>
</evidence>
<dbReference type="Pfam" id="PF12833">
    <property type="entry name" value="HTH_18"/>
    <property type="match status" value="1"/>
</dbReference>
<dbReference type="PANTHER" id="PTHR43280">
    <property type="entry name" value="ARAC-FAMILY TRANSCRIPTIONAL REGULATOR"/>
    <property type="match status" value="1"/>
</dbReference>
<keyword evidence="2" id="KW-0238">DNA-binding</keyword>
<organism evidence="5 6">
    <name type="scientific">Runella slithyformis (strain ATCC 29530 / DSM 19594 / LMG 11500 / NCIMB 11436 / LSU 4)</name>
    <dbReference type="NCBI Taxonomy" id="761193"/>
    <lineage>
        <taxon>Bacteria</taxon>
        <taxon>Pseudomonadati</taxon>
        <taxon>Bacteroidota</taxon>
        <taxon>Cytophagia</taxon>
        <taxon>Cytophagales</taxon>
        <taxon>Spirosomataceae</taxon>
        <taxon>Runella</taxon>
    </lineage>
</organism>
<dbReference type="Gene3D" id="2.60.120.10">
    <property type="entry name" value="Jelly Rolls"/>
    <property type="match status" value="1"/>
</dbReference>
<dbReference type="InterPro" id="IPR009057">
    <property type="entry name" value="Homeodomain-like_sf"/>
</dbReference>
<evidence type="ECO:0000256" key="1">
    <source>
        <dbReference type="ARBA" id="ARBA00023015"/>
    </source>
</evidence>
<evidence type="ECO:0000256" key="3">
    <source>
        <dbReference type="ARBA" id="ARBA00023163"/>
    </source>
</evidence>
<dbReference type="GO" id="GO:0003700">
    <property type="term" value="F:DNA-binding transcription factor activity"/>
    <property type="evidence" value="ECO:0007669"/>
    <property type="project" value="InterPro"/>
</dbReference>
<gene>
    <name evidence="5" type="ordered locus">Runsl_4743</name>
</gene>
<evidence type="ECO:0000313" key="6">
    <source>
        <dbReference type="Proteomes" id="UP000000493"/>
    </source>
</evidence>
<dbReference type="PROSITE" id="PS00041">
    <property type="entry name" value="HTH_ARAC_FAMILY_1"/>
    <property type="match status" value="1"/>
</dbReference>
<dbReference type="InterPro" id="IPR014710">
    <property type="entry name" value="RmlC-like_jellyroll"/>
</dbReference>
<dbReference type="Gene3D" id="1.10.10.60">
    <property type="entry name" value="Homeodomain-like"/>
    <property type="match status" value="2"/>
</dbReference>